<protein>
    <recommendedName>
        <fullName evidence="3">Bacteriocin</fullName>
    </recommendedName>
</protein>
<accession>A0ABW5AS01</accession>
<proteinExistence type="predicted"/>
<keyword evidence="2" id="KW-1185">Reference proteome</keyword>
<comment type="caution">
    <text evidence="1">The sequence shown here is derived from an EMBL/GenBank/DDBJ whole genome shotgun (WGS) entry which is preliminary data.</text>
</comment>
<evidence type="ECO:0000313" key="1">
    <source>
        <dbReference type="EMBL" id="MFD2185232.1"/>
    </source>
</evidence>
<dbReference type="Proteomes" id="UP001597344">
    <property type="component" value="Unassembled WGS sequence"/>
</dbReference>
<evidence type="ECO:0008006" key="3">
    <source>
        <dbReference type="Google" id="ProtNLM"/>
    </source>
</evidence>
<organism evidence="1 2">
    <name type="scientific">Aquimarina celericrescens</name>
    <dbReference type="NCBI Taxonomy" id="1964542"/>
    <lineage>
        <taxon>Bacteria</taxon>
        <taxon>Pseudomonadati</taxon>
        <taxon>Bacteroidota</taxon>
        <taxon>Flavobacteriia</taxon>
        <taxon>Flavobacteriales</taxon>
        <taxon>Flavobacteriaceae</taxon>
        <taxon>Aquimarina</taxon>
    </lineage>
</organism>
<evidence type="ECO:0000313" key="2">
    <source>
        <dbReference type="Proteomes" id="UP001597344"/>
    </source>
</evidence>
<dbReference type="EMBL" id="JBHUHY010000002">
    <property type="protein sequence ID" value="MFD2185232.1"/>
    <property type="molecule type" value="Genomic_DNA"/>
</dbReference>
<dbReference type="RefSeq" id="WP_378318184.1">
    <property type="nucleotide sequence ID" value="NZ_JBHUHY010000002.1"/>
</dbReference>
<sequence length="56" mass="6140">MKKTLLNLEGSQELSKNEQRTINGGIDRPCGGDGSFIFVDGAKVCCFDYFSGLYIC</sequence>
<name>A0ABW5AS01_9FLAO</name>
<reference evidence="2" key="1">
    <citation type="journal article" date="2019" name="Int. J. Syst. Evol. Microbiol.">
        <title>The Global Catalogue of Microorganisms (GCM) 10K type strain sequencing project: providing services to taxonomists for standard genome sequencing and annotation.</title>
        <authorList>
            <consortium name="The Broad Institute Genomics Platform"/>
            <consortium name="The Broad Institute Genome Sequencing Center for Infectious Disease"/>
            <person name="Wu L."/>
            <person name="Ma J."/>
        </authorList>
    </citation>
    <scope>NUCLEOTIDE SEQUENCE [LARGE SCALE GENOMIC DNA]</scope>
    <source>
        <strain evidence="2">DT92</strain>
    </source>
</reference>
<gene>
    <name evidence="1" type="ORF">ACFSJT_00385</name>
</gene>